<reference evidence="1" key="1">
    <citation type="submission" date="2014-11" db="EMBL/GenBank/DDBJ databases">
        <authorList>
            <person name="Amaro Gonzalez C."/>
        </authorList>
    </citation>
    <scope>NUCLEOTIDE SEQUENCE</scope>
</reference>
<dbReference type="AlphaFoldDB" id="A0A0E9SRF0"/>
<reference evidence="1" key="2">
    <citation type="journal article" date="2015" name="Fish Shellfish Immunol.">
        <title>Early steps in the European eel (Anguilla anguilla)-Vibrio vulnificus interaction in the gills: Role of the RtxA13 toxin.</title>
        <authorList>
            <person name="Callol A."/>
            <person name="Pajuelo D."/>
            <person name="Ebbesson L."/>
            <person name="Teles M."/>
            <person name="MacKenzie S."/>
            <person name="Amaro C."/>
        </authorList>
    </citation>
    <scope>NUCLEOTIDE SEQUENCE</scope>
</reference>
<proteinExistence type="predicted"/>
<name>A0A0E9SRF0_ANGAN</name>
<sequence>MRSQLSAAGESGITTIFILGYANKSLVHILK</sequence>
<dbReference type="EMBL" id="GBXM01065459">
    <property type="protein sequence ID" value="JAH43118.1"/>
    <property type="molecule type" value="Transcribed_RNA"/>
</dbReference>
<accession>A0A0E9SRF0</accession>
<evidence type="ECO:0000313" key="1">
    <source>
        <dbReference type="EMBL" id="JAH43118.1"/>
    </source>
</evidence>
<organism evidence="1">
    <name type="scientific">Anguilla anguilla</name>
    <name type="common">European freshwater eel</name>
    <name type="synonym">Muraena anguilla</name>
    <dbReference type="NCBI Taxonomy" id="7936"/>
    <lineage>
        <taxon>Eukaryota</taxon>
        <taxon>Metazoa</taxon>
        <taxon>Chordata</taxon>
        <taxon>Craniata</taxon>
        <taxon>Vertebrata</taxon>
        <taxon>Euteleostomi</taxon>
        <taxon>Actinopterygii</taxon>
        <taxon>Neopterygii</taxon>
        <taxon>Teleostei</taxon>
        <taxon>Anguilliformes</taxon>
        <taxon>Anguillidae</taxon>
        <taxon>Anguilla</taxon>
    </lineage>
</organism>
<protein>
    <submittedName>
        <fullName evidence="1">Uncharacterized protein</fullName>
    </submittedName>
</protein>